<dbReference type="SUPFAM" id="SSF55920">
    <property type="entry name" value="Creatinase/aminopeptidase"/>
    <property type="match status" value="1"/>
</dbReference>
<dbReference type="PANTHER" id="PTHR46112">
    <property type="entry name" value="AMINOPEPTIDASE"/>
    <property type="match status" value="1"/>
</dbReference>
<sequence>MIQLTKIKPPTLEENLRPVVLTDETMIQRKQNLLDKMNQENFERLIIYADLEHGSNFEYLTGFLPRFEEALLVLHKDGKAYLVLGNENLNKADKARIKAEAVHMPHFSLPNQPMHRQETVEEILSQCDLERAQKIGLVGWKNFTSTKENNNQLFDLPHFLVHAIQSLCPKAKLENATRLFIGEKGVRTTNNVNEFAHYEFGAALAGRCMLQAMNQIALGKTEMEVARALSDLGQAHNVVTIMATGERFVKANIYPSNKVIKRGDKLSLTTGYKGGLQSRGGYAVSQASELPEEEKDYLSAVAQPYFNAVRTWLETIKIGMQGQELYNKIEEVLPQEKYGWTLNPGHLSADEEWMSSPVYPQSTERIESGMLFQIDIIPSVPGYGGVSCESGIFMADESLRKEIQEAYPDIWARVQNRRAYIQKELGITLCDEILPTSSATAYLRPFMLDKTLALTAK</sequence>
<dbReference type="OrthoDB" id="9778159at2"/>
<dbReference type="Gene3D" id="3.40.350.10">
    <property type="entry name" value="Creatinase/prolidase N-terminal domain"/>
    <property type="match status" value="1"/>
</dbReference>
<dbReference type="InterPro" id="IPR050659">
    <property type="entry name" value="Peptidase_M24B"/>
</dbReference>
<dbReference type="SUPFAM" id="SSF53092">
    <property type="entry name" value="Creatinase/prolidase N-terminal domain"/>
    <property type="match status" value="1"/>
</dbReference>
<dbReference type="EMBL" id="FOTJ01000001">
    <property type="protein sequence ID" value="SFL08662.1"/>
    <property type="molecule type" value="Genomic_DNA"/>
</dbReference>
<dbReference type="Pfam" id="PF00557">
    <property type="entry name" value="Peptidase_M24"/>
    <property type="match status" value="1"/>
</dbReference>
<protein>
    <submittedName>
        <fullName evidence="3">Xaa-Pro aminopeptidase</fullName>
    </submittedName>
</protein>
<reference evidence="3 4" key="1">
    <citation type="submission" date="2016-10" db="EMBL/GenBank/DDBJ databases">
        <authorList>
            <person name="de Groot N.N."/>
        </authorList>
    </citation>
    <scope>NUCLEOTIDE SEQUENCE [LARGE SCALE GENOMIC DNA]</scope>
    <source>
        <strain evidence="3 4">M79</strain>
    </source>
</reference>
<dbReference type="PANTHER" id="PTHR46112:SF2">
    <property type="entry name" value="XAA-PRO AMINOPEPTIDASE P-RELATED"/>
    <property type="match status" value="1"/>
</dbReference>
<dbReference type="GO" id="GO:0004177">
    <property type="term" value="F:aminopeptidase activity"/>
    <property type="evidence" value="ECO:0007669"/>
    <property type="project" value="UniProtKB-KW"/>
</dbReference>
<evidence type="ECO:0000259" key="1">
    <source>
        <dbReference type="Pfam" id="PF00557"/>
    </source>
</evidence>
<feature type="domain" description="Creatinase N-terminal" evidence="2">
    <location>
        <begin position="29"/>
        <end position="136"/>
    </location>
</feature>
<keyword evidence="3" id="KW-0645">Protease</keyword>
<keyword evidence="3" id="KW-0378">Hydrolase</keyword>
<dbReference type="InterPro" id="IPR000587">
    <property type="entry name" value="Creatinase_N"/>
</dbReference>
<dbReference type="InterPro" id="IPR000994">
    <property type="entry name" value="Pept_M24"/>
</dbReference>
<dbReference type="CDD" id="cd01066">
    <property type="entry name" value="APP_MetAP"/>
    <property type="match status" value="1"/>
</dbReference>
<evidence type="ECO:0000313" key="4">
    <source>
        <dbReference type="Proteomes" id="UP000181969"/>
    </source>
</evidence>
<accession>A0A1I4ESG7</accession>
<dbReference type="InterPro" id="IPR029149">
    <property type="entry name" value="Creatin/AminoP/Spt16_N"/>
</dbReference>
<dbReference type="Proteomes" id="UP000181969">
    <property type="component" value="Unassembled WGS sequence"/>
</dbReference>
<feature type="domain" description="Peptidase M24" evidence="1">
    <location>
        <begin position="202"/>
        <end position="390"/>
    </location>
</feature>
<keyword evidence="3" id="KW-0031">Aminopeptidase</keyword>
<gene>
    <name evidence="3" type="ORF">SAMN05216438_101170</name>
</gene>
<proteinExistence type="predicted"/>
<dbReference type="Gene3D" id="3.90.230.10">
    <property type="entry name" value="Creatinase/methionine aminopeptidase superfamily"/>
    <property type="match status" value="1"/>
</dbReference>
<organism evidence="3 4">
    <name type="scientific">Lactococcus garvieae</name>
    <dbReference type="NCBI Taxonomy" id="1363"/>
    <lineage>
        <taxon>Bacteria</taxon>
        <taxon>Bacillati</taxon>
        <taxon>Bacillota</taxon>
        <taxon>Bacilli</taxon>
        <taxon>Lactobacillales</taxon>
        <taxon>Streptococcaceae</taxon>
        <taxon>Lactococcus</taxon>
    </lineage>
</organism>
<dbReference type="RefSeq" id="WP_074749956.1">
    <property type="nucleotide sequence ID" value="NZ_CAXVJC010000003.1"/>
</dbReference>
<evidence type="ECO:0000313" key="3">
    <source>
        <dbReference type="EMBL" id="SFL08662.1"/>
    </source>
</evidence>
<name>A0A1I4ESG7_9LACT</name>
<dbReference type="InterPro" id="IPR036005">
    <property type="entry name" value="Creatinase/aminopeptidase-like"/>
</dbReference>
<evidence type="ECO:0000259" key="2">
    <source>
        <dbReference type="Pfam" id="PF01321"/>
    </source>
</evidence>
<dbReference type="Pfam" id="PF01321">
    <property type="entry name" value="Creatinase_N"/>
    <property type="match status" value="1"/>
</dbReference>
<dbReference type="AlphaFoldDB" id="A0A1I4ESG7"/>